<dbReference type="Proteomes" id="UP001279553">
    <property type="component" value="Unassembled WGS sequence"/>
</dbReference>
<feature type="compositionally biased region" description="Low complexity" evidence="1">
    <location>
        <begin position="168"/>
        <end position="185"/>
    </location>
</feature>
<evidence type="ECO:0000313" key="2">
    <source>
        <dbReference type="EMBL" id="MDX5929169.1"/>
    </source>
</evidence>
<feature type="region of interest" description="Disordered" evidence="1">
    <location>
        <begin position="162"/>
        <end position="191"/>
    </location>
</feature>
<comment type="caution">
    <text evidence="2">The sequence shown here is derived from an EMBL/GenBank/DDBJ whole genome shotgun (WGS) entry which is preliminary data.</text>
</comment>
<gene>
    <name evidence="2" type="ORF">SIL87_00090</name>
</gene>
<accession>A0AAW9DJK8</accession>
<dbReference type="AlphaFoldDB" id="A0AAW9DJK8"/>
<protein>
    <recommendedName>
        <fullName evidence="4">Type IV pilus biogenesis protein PilP</fullName>
    </recommendedName>
</protein>
<evidence type="ECO:0008006" key="4">
    <source>
        <dbReference type="Google" id="ProtNLM"/>
    </source>
</evidence>
<proteinExistence type="predicted"/>
<keyword evidence="3" id="KW-1185">Reference proteome</keyword>
<organism evidence="2 3">
    <name type="scientific">Acidiphilium acidophilum</name>
    <name type="common">Thiobacillus acidophilus</name>
    <dbReference type="NCBI Taxonomy" id="76588"/>
    <lineage>
        <taxon>Bacteria</taxon>
        <taxon>Pseudomonadati</taxon>
        <taxon>Pseudomonadota</taxon>
        <taxon>Alphaproteobacteria</taxon>
        <taxon>Acetobacterales</taxon>
        <taxon>Acidocellaceae</taxon>
        <taxon>Acidiphilium</taxon>
    </lineage>
</organism>
<feature type="region of interest" description="Disordered" evidence="1">
    <location>
        <begin position="107"/>
        <end position="128"/>
    </location>
</feature>
<dbReference type="EMBL" id="JAWXYB010000001">
    <property type="protein sequence ID" value="MDX5929169.1"/>
    <property type="molecule type" value="Genomic_DNA"/>
</dbReference>
<evidence type="ECO:0000313" key="3">
    <source>
        <dbReference type="Proteomes" id="UP001279553"/>
    </source>
</evidence>
<sequence>MIEPLIAHVFNHKMNRSTPSSPARPMASSPVIPELSPPPAFRVGDHAVASDKARPAATSTDTIVGVAHTHTDAAKTHVMSHTMSSSGHPANLSKSTFQSILDLKPGSIPTASHKPVASRPTATEAKKSRLGESVVVPVMGDKNPATTARLAPVPVMAPIPHQPVPTKSPAASSGTTASTSPTGSAVAPKVLSPTPKSAAAVGASQTPTTPAVNALLHPIAPTMASHVTSTPATSNASLPMATDITAPPHSLPIGTAGGPATLATLAHPVQTATHLVAGPLTPKSEIPVLSLVSQLGVLVAQLRNENEALAHQVATLQATTTRRLDIFSRTLHLDEAKSALALAVQPAQAPRAAIHPHIFQSHSAVPSGKISASSYRIIASSPGVAIISRDGRTDEVSVGDVVPGVGRVLSVTEDGTSWVVNTTHGQIHQ</sequence>
<name>A0AAW9DJK8_ACIAO</name>
<evidence type="ECO:0000256" key="1">
    <source>
        <dbReference type="SAM" id="MobiDB-lite"/>
    </source>
</evidence>
<dbReference type="RefSeq" id="WP_319612309.1">
    <property type="nucleotide sequence ID" value="NZ_JAWXYB010000001.1"/>
</dbReference>
<reference evidence="2 3" key="1">
    <citation type="submission" date="2023-11" db="EMBL/GenBank/DDBJ databases">
        <title>MicrobeMod: A computational toolkit for identifying prokaryotic methylation and restriction-modification with nanopore sequencing.</title>
        <authorList>
            <person name="Crits-Christoph A."/>
            <person name="Kang S.C."/>
            <person name="Lee H."/>
            <person name="Ostrov N."/>
        </authorList>
    </citation>
    <scope>NUCLEOTIDE SEQUENCE [LARGE SCALE GENOMIC DNA]</scope>
    <source>
        <strain evidence="2 3">DSMZ 700</strain>
    </source>
</reference>